<dbReference type="PANTHER" id="PTHR24092">
    <property type="entry name" value="PROBABLE PHOSPHOLIPID-TRANSPORTING ATPASE"/>
    <property type="match status" value="1"/>
</dbReference>
<evidence type="ECO:0000256" key="10">
    <source>
        <dbReference type="ARBA" id="ARBA00022967"/>
    </source>
</evidence>
<evidence type="ECO:0000313" key="22">
    <source>
        <dbReference type="EMBL" id="CAH1713859.1"/>
    </source>
</evidence>
<dbReference type="InterPro" id="IPR023214">
    <property type="entry name" value="HAD_sf"/>
</dbReference>
<evidence type="ECO:0000259" key="20">
    <source>
        <dbReference type="Pfam" id="PF16209"/>
    </source>
</evidence>
<dbReference type="InterPro" id="IPR023299">
    <property type="entry name" value="ATPase_P-typ_cyto_dom_N"/>
</dbReference>
<feature type="compositionally biased region" description="Low complexity" evidence="19">
    <location>
        <begin position="55"/>
        <end position="75"/>
    </location>
</feature>
<feature type="transmembrane region" description="Helical" evidence="18">
    <location>
        <begin position="1109"/>
        <end position="1130"/>
    </location>
</feature>
<keyword evidence="9 17" id="KW-0460">Magnesium</keyword>
<feature type="binding site" evidence="16">
    <location>
        <position position="684"/>
    </location>
    <ligand>
        <name>ATP</name>
        <dbReference type="ChEBI" id="CHEBI:30616"/>
    </ligand>
</feature>
<keyword evidence="12 18" id="KW-0472">Membrane</keyword>
<evidence type="ECO:0000256" key="4">
    <source>
        <dbReference type="ARBA" id="ARBA00022475"/>
    </source>
</evidence>
<dbReference type="InterPro" id="IPR032630">
    <property type="entry name" value="P_typ_ATPase_c"/>
</dbReference>
<feature type="compositionally biased region" description="Low complexity" evidence="19">
    <location>
        <begin position="83"/>
        <end position="93"/>
    </location>
</feature>
<feature type="compositionally biased region" description="Polar residues" evidence="19">
    <location>
        <begin position="10"/>
        <end position="54"/>
    </location>
</feature>
<evidence type="ECO:0000259" key="21">
    <source>
        <dbReference type="Pfam" id="PF16212"/>
    </source>
</evidence>
<feature type="domain" description="P-type ATPase C-terminal" evidence="21">
    <location>
        <begin position="959"/>
        <end position="1207"/>
    </location>
</feature>
<dbReference type="Gene3D" id="2.70.150.10">
    <property type="entry name" value="Calcium-transporting ATPase, cytoplasmic transduction domain A"/>
    <property type="match status" value="1"/>
</dbReference>
<dbReference type="Gene3D" id="3.40.1110.10">
    <property type="entry name" value="Calcium-transporting ATPase, cytoplasmic domain N"/>
    <property type="match status" value="1"/>
</dbReference>
<keyword evidence="10 18" id="KW-1278">Translocase</keyword>
<comment type="subcellular location">
    <subcellularLocation>
        <location evidence="2">Cell membrane</location>
    </subcellularLocation>
    <subcellularLocation>
        <location evidence="1 18">Membrane</location>
        <topology evidence="1 18">Multi-pass membrane protein</topology>
    </subcellularLocation>
</comment>
<organism evidence="22 23">
    <name type="scientific">Chironomus riparius</name>
    <dbReference type="NCBI Taxonomy" id="315576"/>
    <lineage>
        <taxon>Eukaryota</taxon>
        <taxon>Metazoa</taxon>
        <taxon>Ecdysozoa</taxon>
        <taxon>Arthropoda</taxon>
        <taxon>Hexapoda</taxon>
        <taxon>Insecta</taxon>
        <taxon>Pterygota</taxon>
        <taxon>Neoptera</taxon>
        <taxon>Endopterygota</taxon>
        <taxon>Diptera</taxon>
        <taxon>Nematocera</taxon>
        <taxon>Chironomoidea</taxon>
        <taxon>Chironomidae</taxon>
        <taxon>Chironominae</taxon>
        <taxon>Chironomus</taxon>
    </lineage>
</organism>
<feature type="binding site" evidence="16">
    <location>
        <position position="936"/>
    </location>
    <ligand>
        <name>ATP</name>
        <dbReference type="ChEBI" id="CHEBI:30616"/>
    </ligand>
</feature>
<feature type="transmembrane region" description="Helical" evidence="18">
    <location>
        <begin position="1068"/>
        <end position="1089"/>
    </location>
</feature>
<feature type="binding site" evidence="16">
    <location>
        <position position="800"/>
    </location>
    <ligand>
        <name>ATP</name>
        <dbReference type="ChEBI" id="CHEBI:30616"/>
    </ligand>
</feature>
<evidence type="ECO:0000256" key="11">
    <source>
        <dbReference type="ARBA" id="ARBA00022989"/>
    </source>
</evidence>
<feature type="binding site" evidence="16">
    <location>
        <position position="798"/>
    </location>
    <ligand>
        <name>ATP</name>
        <dbReference type="ChEBI" id="CHEBI:30616"/>
    </ligand>
</feature>
<keyword evidence="8 16" id="KW-0067">ATP-binding</keyword>
<dbReference type="Pfam" id="PF16209">
    <property type="entry name" value="PhoLip_ATPase_N"/>
    <property type="match status" value="1"/>
</dbReference>
<evidence type="ECO:0000256" key="1">
    <source>
        <dbReference type="ARBA" id="ARBA00004141"/>
    </source>
</evidence>
<dbReference type="EC" id="7.6.2.1" evidence="18"/>
<evidence type="ECO:0000256" key="9">
    <source>
        <dbReference type="ARBA" id="ARBA00022842"/>
    </source>
</evidence>
<keyword evidence="6 17" id="KW-0479">Metal-binding</keyword>
<dbReference type="Gene3D" id="3.40.50.1000">
    <property type="entry name" value="HAD superfamily/HAD-like"/>
    <property type="match status" value="1"/>
</dbReference>
<feature type="binding site" evidence="16">
    <location>
        <position position="937"/>
    </location>
    <ligand>
        <name>ATP</name>
        <dbReference type="ChEBI" id="CHEBI:30616"/>
    </ligand>
</feature>
<protein>
    <recommendedName>
        <fullName evidence="18">Phospholipid-transporting ATPase</fullName>
        <ecNumber evidence="18">7.6.2.1</ecNumber>
    </recommendedName>
</protein>
<feature type="transmembrane region" description="Helical" evidence="18">
    <location>
        <begin position="1182"/>
        <end position="1201"/>
    </location>
</feature>
<dbReference type="AlphaFoldDB" id="A0A9P0IQF7"/>
<dbReference type="Proteomes" id="UP001153620">
    <property type="component" value="Chromosome 1"/>
</dbReference>
<feature type="transmembrane region" description="Helical" evidence="18">
    <location>
        <begin position="439"/>
        <end position="458"/>
    </location>
</feature>
<evidence type="ECO:0000256" key="12">
    <source>
        <dbReference type="ARBA" id="ARBA00023136"/>
    </source>
</evidence>
<sequence length="1276" mass="145439">MSDSRKSQNKKISISTISDEVDAQTSNQLNSHEQSSSHFHSTQNDVSSSSHVDFNQSSSSNHNSNDNNGHNSNRQSLKRQSQRSRPSSNEQESITLQETERRPVTLKASFLRRKIKEYEDEDDATTSGATLEDAGKRVIFINQQQPQKYCNNHISTAKYSALSFIPSFLFEQFRRYSNCFFLFIALLQQIPDVSPTGRYTTLVPLIFILSVSAIKEIIEDFKRHRADDETNNREIEKLQNGLWVNVKWRHLAVGDIVKVQNNNFFPADLILLSSSEPQGISFIETSNLDGETNLKIRQGLPDTSKIVEAKDLNQLQGTIESEPPNRHLYEFNGNFKELNRQVQALGPDQVLLRGAMLRNTSWIFGMVIYTGHDTKLMRNSTSAPLKRSTVDKMTNTQILMLFFILIVLCLTSAIFNEIWTLNYFTDHWYLGTKNWTKNFAYNLLTFIILYNNLIPISLQVTLELVRFIQAIFINLDIEMYHEESNTPAMARTSNLNEELGMVKYVFSDKTGTLTRNVMEFKKCSIAGQIYALENEAEETGEISSTSFTTTDGPGPSRLSQHILAEKSDSDVARNFMTLMAICHTVIPENGSSTAHDNVDNASSINVINEDIIYHAASPDERALVYGAKKFGFIFHTRTPAYVEMDALGDTERYDILNVLEFTSTRKRMSIIARNSRGEIKLYCKGADTVIFERLAPDGQDYKDITLRHLEEFASEGLRTLCLAVADIDPEVYEHWKDTYHKASTAIQNRERKVEDAASLIEINLKLLGATAIEDKLQEGVPETIAALLEAKIKLWVLTGDKQETAINIGYSCRLLQQGMDLIIMNEDSLDNTRTSINRHSHDFQAVTSSCSSANNEHFKKDNTALIIDGKTLKYALSCELRREFYELCINCKCVICCRVSPIQKADCIMLVRECSKSKDLWSRNDCVTLAIGDGANDVAMIQRAHVGVGISGVEGLQAACASDYSIAQFKYLRKLLLVHGAWNYSRMCKLILYSFYKNICLYVIELWFAIYSGWSGQILFERWTIGLYNVFFTALPPFAIGIFDKVYSADTLFRNPKIYENFQSARLFNVKVFWIWIGNALIHSIILYWMPMYSYFDGIVWDNGREGGYLVLGNMVYTYVVVTVCLKAGLISNSWTWLTHCAIWGSIVLWFLFMLIYSNIWPIIRVGAVFSGMHHMIFTTPAFWFGLFLIPVAALLLDVVIKVIQNRHKTGTTYTPRSSQPRQESKASTMHALGSIMRCKFTIKKNNWVKKHIHLKNILTCFNFIYFIKICINHKY</sequence>
<dbReference type="GO" id="GO:0140326">
    <property type="term" value="F:ATPase-coupled intramembrane lipid transporter activity"/>
    <property type="evidence" value="ECO:0007669"/>
    <property type="project" value="UniProtKB-EC"/>
</dbReference>
<feature type="binding site" evidence="17">
    <location>
        <position position="937"/>
    </location>
    <ligand>
        <name>Mg(2+)</name>
        <dbReference type="ChEBI" id="CHEBI:18420"/>
    </ligand>
</feature>
<dbReference type="Pfam" id="PF16212">
    <property type="entry name" value="PhoLip_ATPase_C"/>
    <property type="match status" value="1"/>
</dbReference>
<feature type="domain" description="P-type ATPase N-terminal" evidence="20">
    <location>
        <begin position="141"/>
        <end position="202"/>
    </location>
</feature>
<dbReference type="PRINTS" id="PR00119">
    <property type="entry name" value="CATATPASE"/>
</dbReference>
<feature type="binding site" evidence="16">
    <location>
        <position position="510"/>
    </location>
    <ligand>
        <name>ATP</name>
        <dbReference type="ChEBI" id="CHEBI:30616"/>
    </ligand>
</feature>
<feature type="binding site" evidence="16">
    <location>
        <position position="620"/>
    </location>
    <ligand>
        <name>ATP</name>
        <dbReference type="ChEBI" id="CHEBI:30616"/>
    </ligand>
</feature>
<dbReference type="SUPFAM" id="SSF81660">
    <property type="entry name" value="Metal cation-transporting ATPase, ATP-binding domain N"/>
    <property type="match status" value="1"/>
</dbReference>
<comment type="catalytic activity">
    <reaction evidence="13 18">
        <text>ATP + H2O + phospholipidSide 1 = ADP + phosphate + phospholipidSide 2.</text>
        <dbReference type="EC" id="7.6.2.1"/>
    </reaction>
</comment>
<dbReference type="EMBL" id="OU895877">
    <property type="protein sequence ID" value="CAH1713859.1"/>
    <property type="molecule type" value="Genomic_DNA"/>
</dbReference>
<dbReference type="SUPFAM" id="SSF81665">
    <property type="entry name" value="Calcium ATPase, transmembrane domain M"/>
    <property type="match status" value="1"/>
</dbReference>
<feature type="binding site" evidence="17">
    <location>
        <position position="933"/>
    </location>
    <ligand>
        <name>Mg(2+)</name>
        <dbReference type="ChEBI" id="CHEBI:18420"/>
    </ligand>
</feature>
<evidence type="ECO:0000256" key="16">
    <source>
        <dbReference type="PIRSR" id="PIRSR606539-2"/>
    </source>
</evidence>
<dbReference type="GO" id="GO:0005886">
    <property type="term" value="C:plasma membrane"/>
    <property type="evidence" value="ECO:0007669"/>
    <property type="project" value="UniProtKB-SubCell"/>
</dbReference>
<dbReference type="SFLD" id="SFLDS00003">
    <property type="entry name" value="Haloacid_Dehalogenase"/>
    <property type="match status" value="1"/>
</dbReference>
<feature type="transmembrane region" description="Helical" evidence="18">
    <location>
        <begin position="995"/>
        <end position="1014"/>
    </location>
</feature>
<dbReference type="InterPro" id="IPR044492">
    <property type="entry name" value="P_typ_ATPase_HD_dom"/>
</dbReference>
<dbReference type="FunFam" id="2.70.150.10:FF:000021">
    <property type="entry name" value="Phospholipid-transporting ATPase"/>
    <property type="match status" value="1"/>
</dbReference>
<evidence type="ECO:0000256" key="2">
    <source>
        <dbReference type="ARBA" id="ARBA00004236"/>
    </source>
</evidence>
<dbReference type="CDD" id="cd02073">
    <property type="entry name" value="P-type_ATPase_APLT_Dnf-like"/>
    <property type="match status" value="1"/>
</dbReference>
<feature type="binding site" evidence="16">
    <location>
        <position position="508"/>
    </location>
    <ligand>
        <name>ATP</name>
        <dbReference type="ChEBI" id="CHEBI:30616"/>
    </ligand>
</feature>
<dbReference type="Pfam" id="PF13246">
    <property type="entry name" value="Cation_ATPase"/>
    <property type="match status" value="1"/>
</dbReference>
<dbReference type="SUPFAM" id="SSF56784">
    <property type="entry name" value="HAD-like"/>
    <property type="match status" value="1"/>
</dbReference>
<feature type="binding site" evidence="16">
    <location>
        <position position="661"/>
    </location>
    <ligand>
        <name>ATP</name>
        <dbReference type="ChEBI" id="CHEBI:30616"/>
    </ligand>
</feature>
<dbReference type="PANTHER" id="PTHR24092:SF150">
    <property type="entry name" value="PHOSPHOLIPID-TRANSPORTING ATPASE"/>
    <property type="match status" value="1"/>
</dbReference>
<dbReference type="GO" id="GO:0000287">
    <property type="term" value="F:magnesium ion binding"/>
    <property type="evidence" value="ECO:0007669"/>
    <property type="project" value="UniProtKB-UniRule"/>
</dbReference>
<evidence type="ECO:0000256" key="8">
    <source>
        <dbReference type="ARBA" id="ARBA00022840"/>
    </source>
</evidence>
<feature type="active site" description="4-aspartylphosphate intermediate" evidence="15">
    <location>
        <position position="508"/>
    </location>
</feature>
<dbReference type="NCBIfam" id="TIGR01494">
    <property type="entry name" value="ATPase_P-type"/>
    <property type="match status" value="1"/>
</dbReference>
<evidence type="ECO:0000256" key="5">
    <source>
        <dbReference type="ARBA" id="ARBA00022692"/>
    </source>
</evidence>
<evidence type="ECO:0000313" key="23">
    <source>
        <dbReference type="Proteomes" id="UP001153620"/>
    </source>
</evidence>
<dbReference type="GO" id="GO:0016887">
    <property type="term" value="F:ATP hydrolysis activity"/>
    <property type="evidence" value="ECO:0007669"/>
    <property type="project" value="InterPro"/>
</dbReference>
<comment type="similarity">
    <text evidence="3 18">Belongs to the cation transport ATPase (P-type) (TC 3.A.3) family. Type IV subfamily.</text>
</comment>
<evidence type="ECO:0000256" key="7">
    <source>
        <dbReference type="ARBA" id="ARBA00022741"/>
    </source>
</evidence>
<feature type="binding site" evidence="16">
    <location>
        <position position="718"/>
    </location>
    <ligand>
        <name>ATP</name>
        <dbReference type="ChEBI" id="CHEBI:30616"/>
    </ligand>
</feature>
<dbReference type="InterPro" id="IPR032631">
    <property type="entry name" value="P-type_ATPase_N"/>
</dbReference>
<keyword evidence="11 18" id="KW-1133">Transmembrane helix</keyword>
<keyword evidence="5 18" id="KW-0812">Transmembrane</keyword>
<evidence type="ECO:0000256" key="17">
    <source>
        <dbReference type="PIRSR" id="PIRSR606539-3"/>
    </source>
</evidence>
<keyword evidence="7 16" id="KW-0547">Nucleotide-binding</keyword>
<evidence type="ECO:0000256" key="13">
    <source>
        <dbReference type="ARBA" id="ARBA00034036"/>
    </source>
</evidence>
<dbReference type="InterPro" id="IPR023298">
    <property type="entry name" value="ATPase_P-typ_TM_dom_sf"/>
</dbReference>
<feature type="transmembrane region" description="Helical" evidence="18">
    <location>
        <begin position="1142"/>
        <end position="1162"/>
    </location>
</feature>
<dbReference type="GO" id="GO:0005524">
    <property type="term" value="F:ATP binding"/>
    <property type="evidence" value="ECO:0007669"/>
    <property type="project" value="UniProtKB-UniRule"/>
</dbReference>
<accession>A0A9P0IQF7</accession>
<comment type="catalytic activity">
    <reaction evidence="14">
        <text>a 1,2-diacyl-sn-glycero-3-phospho-L-serine(out) + ATP + H2O = a 1,2-diacyl-sn-glycero-3-phospho-L-serine(in) + ADP + phosphate + H(+)</text>
        <dbReference type="Rhea" id="RHEA:38567"/>
        <dbReference type="ChEBI" id="CHEBI:15377"/>
        <dbReference type="ChEBI" id="CHEBI:15378"/>
        <dbReference type="ChEBI" id="CHEBI:30616"/>
        <dbReference type="ChEBI" id="CHEBI:43474"/>
        <dbReference type="ChEBI" id="CHEBI:57262"/>
        <dbReference type="ChEBI" id="CHEBI:456216"/>
    </reaction>
    <physiologicalReaction direction="left-to-right" evidence="14">
        <dbReference type="Rhea" id="RHEA:38568"/>
    </physiologicalReaction>
</comment>
<dbReference type="GO" id="GO:0045332">
    <property type="term" value="P:phospholipid translocation"/>
    <property type="evidence" value="ECO:0007669"/>
    <property type="project" value="TreeGrafter"/>
</dbReference>
<dbReference type="OrthoDB" id="2431000at2759"/>
<comment type="cofactor">
    <cofactor evidence="17">
        <name>Mg(2+)</name>
        <dbReference type="ChEBI" id="CHEBI:18420"/>
    </cofactor>
</comment>
<feature type="binding site" evidence="17">
    <location>
        <position position="508"/>
    </location>
    <ligand>
        <name>Mg(2+)</name>
        <dbReference type="ChEBI" id="CHEBI:18420"/>
    </ligand>
</feature>
<dbReference type="InterPro" id="IPR001757">
    <property type="entry name" value="P_typ_ATPase"/>
</dbReference>
<feature type="binding site" evidence="17">
    <location>
        <position position="510"/>
    </location>
    <ligand>
        <name>Mg(2+)</name>
        <dbReference type="ChEBI" id="CHEBI:18420"/>
    </ligand>
</feature>
<dbReference type="SFLD" id="SFLDG00002">
    <property type="entry name" value="C1.7:_P-type_atpase_like"/>
    <property type="match status" value="1"/>
</dbReference>
<evidence type="ECO:0000256" key="3">
    <source>
        <dbReference type="ARBA" id="ARBA00008109"/>
    </source>
</evidence>
<keyword evidence="23" id="KW-1185">Reference proteome</keyword>
<gene>
    <name evidence="22" type="ORF">CHIRRI_LOCUS3179</name>
</gene>
<dbReference type="FunFam" id="3.40.1110.10:FF:000035">
    <property type="entry name" value="Phospholipid-transporting ATPase"/>
    <property type="match status" value="1"/>
</dbReference>
<keyword evidence="4" id="KW-1003">Cell membrane</keyword>
<dbReference type="NCBIfam" id="TIGR01652">
    <property type="entry name" value="ATPase-Plipid"/>
    <property type="match status" value="1"/>
</dbReference>
<feature type="region of interest" description="Disordered" evidence="19">
    <location>
        <begin position="1"/>
        <end position="99"/>
    </location>
</feature>
<dbReference type="SUPFAM" id="SSF81653">
    <property type="entry name" value="Calcium ATPase, transduction domain A"/>
    <property type="match status" value="1"/>
</dbReference>
<dbReference type="FunFam" id="3.40.50.1000:FF:000014">
    <property type="entry name" value="Phospholipid-transporting ATPase"/>
    <property type="match status" value="1"/>
</dbReference>
<name>A0A9P0IQF7_9DIPT</name>
<dbReference type="InterPro" id="IPR018303">
    <property type="entry name" value="ATPase_P-typ_P_site"/>
</dbReference>
<dbReference type="GO" id="GO:0005802">
    <property type="term" value="C:trans-Golgi network"/>
    <property type="evidence" value="ECO:0007669"/>
    <property type="project" value="TreeGrafter"/>
</dbReference>
<evidence type="ECO:0000256" key="18">
    <source>
        <dbReference type="RuleBase" id="RU362033"/>
    </source>
</evidence>
<feature type="binding site" evidence="16">
    <location>
        <position position="904"/>
    </location>
    <ligand>
        <name>ATP</name>
        <dbReference type="ChEBI" id="CHEBI:30616"/>
    </ligand>
</feature>
<feature type="binding site" evidence="16">
    <location>
        <position position="799"/>
    </location>
    <ligand>
        <name>ATP</name>
        <dbReference type="ChEBI" id="CHEBI:30616"/>
    </ligand>
</feature>
<evidence type="ECO:0000256" key="15">
    <source>
        <dbReference type="PIRSR" id="PIRSR606539-1"/>
    </source>
</evidence>
<dbReference type="InterPro" id="IPR008250">
    <property type="entry name" value="ATPase_P-typ_transduc_dom_A_sf"/>
</dbReference>
<reference evidence="22" key="1">
    <citation type="submission" date="2022-01" db="EMBL/GenBank/DDBJ databases">
        <authorList>
            <person name="King R."/>
        </authorList>
    </citation>
    <scope>NUCLEOTIDE SEQUENCE</scope>
</reference>
<dbReference type="InterPro" id="IPR006539">
    <property type="entry name" value="P-type_ATPase_IV"/>
</dbReference>
<feature type="transmembrane region" description="Helical" evidence="18">
    <location>
        <begin position="398"/>
        <end position="419"/>
    </location>
</feature>
<evidence type="ECO:0000256" key="14">
    <source>
        <dbReference type="ARBA" id="ARBA00051303"/>
    </source>
</evidence>
<dbReference type="InterPro" id="IPR036412">
    <property type="entry name" value="HAD-like_sf"/>
</dbReference>
<feature type="binding site" evidence="16">
    <location>
        <position position="898"/>
    </location>
    <ligand>
        <name>ATP</name>
        <dbReference type="ChEBI" id="CHEBI:30616"/>
    </ligand>
</feature>
<reference evidence="22" key="2">
    <citation type="submission" date="2022-10" db="EMBL/GenBank/DDBJ databases">
        <authorList>
            <consortium name="ENA_rothamsted_submissions"/>
            <consortium name="culmorum"/>
            <person name="King R."/>
        </authorList>
    </citation>
    <scope>NUCLEOTIDE SEQUENCE</scope>
</reference>
<feature type="transmembrane region" description="Helical" evidence="18">
    <location>
        <begin position="1026"/>
        <end position="1047"/>
    </location>
</feature>
<evidence type="ECO:0000256" key="6">
    <source>
        <dbReference type="ARBA" id="ARBA00022723"/>
    </source>
</evidence>
<proteinExistence type="inferred from homology"/>
<evidence type="ECO:0000256" key="19">
    <source>
        <dbReference type="SAM" id="MobiDB-lite"/>
    </source>
</evidence>
<feature type="binding site" evidence="16">
    <location>
        <position position="509"/>
    </location>
    <ligand>
        <name>ATP</name>
        <dbReference type="ChEBI" id="CHEBI:30616"/>
    </ligand>
</feature>
<dbReference type="PROSITE" id="PS00154">
    <property type="entry name" value="ATPASE_E1_E2"/>
    <property type="match status" value="1"/>
</dbReference>
<dbReference type="SFLD" id="SFLDF00027">
    <property type="entry name" value="p-type_atpase"/>
    <property type="match status" value="1"/>
</dbReference>